<proteinExistence type="predicted"/>
<reference evidence="1" key="1">
    <citation type="journal article" date="2021" name="Environ. Microbiol.">
        <title>Gene family expansions and transcriptome signatures uncover fungal adaptations to wood decay.</title>
        <authorList>
            <person name="Hage H."/>
            <person name="Miyauchi S."/>
            <person name="Viragh M."/>
            <person name="Drula E."/>
            <person name="Min B."/>
            <person name="Chaduli D."/>
            <person name="Navarro D."/>
            <person name="Favel A."/>
            <person name="Norest M."/>
            <person name="Lesage-Meessen L."/>
            <person name="Balint B."/>
            <person name="Merenyi Z."/>
            <person name="de Eugenio L."/>
            <person name="Morin E."/>
            <person name="Martinez A.T."/>
            <person name="Baldrian P."/>
            <person name="Stursova M."/>
            <person name="Martinez M.J."/>
            <person name="Novotny C."/>
            <person name="Magnuson J.K."/>
            <person name="Spatafora J.W."/>
            <person name="Maurice S."/>
            <person name="Pangilinan J."/>
            <person name="Andreopoulos W."/>
            <person name="LaButti K."/>
            <person name="Hundley H."/>
            <person name="Na H."/>
            <person name="Kuo A."/>
            <person name="Barry K."/>
            <person name="Lipzen A."/>
            <person name="Henrissat B."/>
            <person name="Riley R."/>
            <person name="Ahrendt S."/>
            <person name="Nagy L.G."/>
            <person name="Grigoriev I.V."/>
            <person name="Martin F."/>
            <person name="Rosso M.N."/>
        </authorList>
    </citation>
    <scope>NUCLEOTIDE SEQUENCE</scope>
    <source>
        <strain evidence="1">CBS 384.51</strain>
    </source>
</reference>
<evidence type="ECO:0000313" key="1">
    <source>
        <dbReference type="EMBL" id="KAI0093783.1"/>
    </source>
</evidence>
<organism evidence="1 2">
    <name type="scientific">Irpex rosettiformis</name>
    <dbReference type="NCBI Taxonomy" id="378272"/>
    <lineage>
        <taxon>Eukaryota</taxon>
        <taxon>Fungi</taxon>
        <taxon>Dikarya</taxon>
        <taxon>Basidiomycota</taxon>
        <taxon>Agaricomycotina</taxon>
        <taxon>Agaricomycetes</taxon>
        <taxon>Polyporales</taxon>
        <taxon>Irpicaceae</taxon>
        <taxon>Irpex</taxon>
    </lineage>
</organism>
<gene>
    <name evidence="1" type="ORF">BDY19DRAFT_881592</name>
</gene>
<sequence length="365" mass="40965">MSGGVDSSVVAKLMTEQDYDLSAIYMRNWDTRDESGTDNGCEWKKDWSDVQRVCKYLDIPVQMVDLSREYWTRVFEPSLAAWEAGATPNPDIWCNKEVKFGALMDKLATKDAWIATGHYAGKSWSSPAPQDGTSPRPKLLRPTDHNKDQTYYLSHIPEASLSRTLFPLAPYTKPEVREKAREWGLPTAERGESMGICFVGQKRRFSDFISQYISPKPGPIIHAINGKVLGTHNGLWTYTIGQNARIPGLVEKMFVSGKDSSKNKIYVVNGSNHPLLYKSRIFAQDWQWIWADSPPVALMLPGGLRARVQFRHRMVDVACTVRSGHEDGSIEIDFDEKQKAVAPGQVAAVYDGDWCLGCGMIMHAS</sequence>
<dbReference type="Proteomes" id="UP001055072">
    <property type="component" value="Unassembled WGS sequence"/>
</dbReference>
<name>A0ACB8UHH7_9APHY</name>
<comment type="caution">
    <text evidence="1">The sequence shown here is derived from an EMBL/GenBank/DDBJ whole genome shotgun (WGS) entry which is preliminary data.</text>
</comment>
<protein>
    <submittedName>
        <fullName evidence="1">tRNA-specific 2-thiouridylase</fullName>
    </submittedName>
</protein>
<keyword evidence="2" id="KW-1185">Reference proteome</keyword>
<accession>A0ACB8UHH7</accession>
<dbReference type="EMBL" id="MU274901">
    <property type="protein sequence ID" value="KAI0093783.1"/>
    <property type="molecule type" value="Genomic_DNA"/>
</dbReference>
<evidence type="ECO:0000313" key="2">
    <source>
        <dbReference type="Proteomes" id="UP001055072"/>
    </source>
</evidence>